<dbReference type="SFLD" id="SFLDG01129">
    <property type="entry name" value="C1.5:_HAD__Beta-PGM__Phosphata"/>
    <property type="match status" value="1"/>
</dbReference>
<dbReference type="Pfam" id="PF00702">
    <property type="entry name" value="Hydrolase"/>
    <property type="match status" value="1"/>
</dbReference>
<keyword evidence="2" id="KW-1185">Reference proteome</keyword>
<evidence type="ECO:0000313" key="2">
    <source>
        <dbReference type="Proteomes" id="UP001596380"/>
    </source>
</evidence>
<dbReference type="Proteomes" id="UP001596380">
    <property type="component" value="Unassembled WGS sequence"/>
</dbReference>
<dbReference type="InterPro" id="IPR023198">
    <property type="entry name" value="PGP-like_dom2"/>
</dbReference>
<sequence>MRRALFFDFDGVICDTERAANRSWQELYARLGLEFPATVWAAMAGHANGHDVAMADAAARIGRPLTGDEIAWRLERKQRLADEEPVRPCIAVILAAAARSDRYLAVVSSSREPWVGGHLDRLGLRDGFDLIVTGDGRIPSKPAPDLYLHALARSGLAREAITVIEDSPPGVAAARAAGLRCVAVPNAVTGAAGLGAADAVLDPGAIDLAAVDLVEVIA</sequence>
<accession>A0ABW2CG06</accession>
<protein>
    <submittedName>
        <fullName evidence="1">HAD family hydrolase</fullName>
    </submittedName>
</protein>
<dbReference type="RefSeq" id="WP_160821605.1">
    <property type="nucleotide sequence ID" value="NZ_JBHSXE010000001.1"/>
</dbReference>
<dbReference type="InterPro" id="IPR023214">
    <property type="entry name" value="HAD_sf"/>
</dbReference>
<dbReference type="SFLD" id="SFLDS00003">
    <property type="entry name" value="Haloacid_Dehalogenase"/>
    <property type="match status" value="1"/>
</dbReference>
<dbReference type="PANTHER" id="PTHR43481:SF4">
    <property type="entry name" value="GLYCEROL-1-PHOSPHATE PHOSPHOHYDROLASE 1-RELATED"/>
    <property type="match status" value="1"/>
</dbReference>
<dbReference type="PANTHER" id="PTHR43481">
    <property type="entry name" value="FRUCTOSE-1-PHOSPHATE PHOSPHATASE"/>
    <property type="match status" value="1"/>
</dbReference>
<dbReference type="InterPro" id="IPR006439">
    <property type="entry name" value="HAD-SF_hydro_IA"/>
</dbReference>
<reference evidence="2" key="1">
    <citation type="journal article" date="2019" name="Int. J. Syst. Evol. Microbiol.">
        <title>The Global Catalogue of Microorganisms (GCM) 10K type strain sequencing project: providing services to taxonomists for standard genome sequencing and annotation.</title>
        <authorList>
            <consortium name="The Broad Institute Genomics Platform"/>
            <consortium name="The Broad Institute Genome Sequencing Center for Infectious Disease"/>
            <person name="Wu L."/>
            <person name="Ma J."/>
        </authorList>
    </citation>
    <scope>NUCLEOTIDE SEQUENCE [LARGE SCALE GENOMIC DNA]</scope>
    <source>
        <strain evidence="2">JCM 3369</strain>
    </source>
</reference>
<dbReference type="NCBIfam" id="TIGR01509">
    <property type="entry name" value="HAD-SF-IA-v3"/>
    <property type="match status" value="1"/>
</dbReference>
<dbReference type="Gene3D" id="3.40.50.1000">
    <property type="entry name" value="HAD superfamily/HAD-like"/>
    <property type="match status" value="1"/>
</dbReference>
<keyword evidence="1" id="KW-0378">Hydrolase</keyword>
<dbReference type="InterPro" id="IPR036412">
    <property type="entry name" value="HAD-like_sf"/>
</dbReference>
<dbReference type="GO" id="GO:0016787">
    <property type="term" value="F:hydrolase activity"/>
    <property type="evidence" value="ECO:0007669"/>
    <property type="project" value="UniProtKB-KW"/>
</dbReference>
<name>A0ABW2CG06_9ACTN</name>
<dbReference type="EMBL" id="JBHSXS010000003">
    <property type="protein sequence ID" value="MFC6879638.1"/>
    <property type="molecule type" value="Genomic_DNA"/>
</dbReference>
<proteinExistence type="predicted"/>
<organism evidence="1 2">
    <name type="scientific">Actinomadura yumaensis</name>
    <dbReference type="NCBI Taxonomy" id="111807"/>
    <lineage>
        <taxon>Bacteria</taxon>
        <taxon>Bacillati</taxon>
        <taxon>Actinomycetota</taxon>
        <taxon>Actinomycetes</taxon>
        <taxon>Streptosporangiales</taxon>
        <taxon>Thermomonosporaceae</taxon>
        <taxon>Actinomadura</taxon>
    </lineage>
</organism>
<evidence type="ECO:0000313" key="1">
    <source>
        <dbReference type="EMBL" id="MFC6879638.1"/>
    </source>
</evidence>
<comment type="caution">
    <text evidence="1">The sequence shown here is derived from an EMBL/GenBank/DDBJ whole genome shotgun (WGS) entry which is preliminary data.</text>
</comment>
<gene>
    <name evidence="1" type="ORF">ACFQKB_07650</name>
</gene>
<dbReference type="Gene3D" id="1.10.150.240">
    <property type="entry name" value="Putative phosphatase, domain 2"/>
    <property type="match status" value="1"/>
</dbReference>
<dbReference type="InterPro" id="IPR051806">
    <property type="entry name" value="HAD-like_SPP"/>
</dbReference>
<dbReference type="SUPFAM" id="SSF56784">
    <property type="entry name" value="HAD-like"/>
    <property type="match status" value="1"/>
</dbReference>